<name>A0A8H3CFE7_9AGAM</name>
<evidence type="ECO:0000313" key="5">
    <source>
        <dbReference type="EMBL" id="CAE6483413.1"/>
    </source>
</evidence>
<feature type="repeat" description="WD" evidence="3">
    <location>
        <begin position="1175"/>
        <end position="1216"/>
    </location>
</feature>
<feature type="repeat" description="WD" evidence="3">
    <location>
        <begin position="1259"/>
        <end position="1291"/>
    </location>
</feature>
<dbReference type="InterPro" id="IPR001680">
    <property type="entry name" value="WD40_rpt"/>
</dbReference>
<protein>
    <recommendedName>
        <fullName evidence="7">Vegetative incompatibility protein HET-E-1</fullName>
    </recommendedName>
</protein>
<feature type="repeat" description="WD" evidence="3">
    <location>
        <begin position="1430"/>
        <end position="1471"/>
    </location>
</feature>
<feature type="repeat" description="WD" evidence="3">
    <location>
        <begin position="895"/>
        <end position="929"/>
    </location>
</feature>
<evidence type="ECO:0008006" key="7">
    <source>
        <dbReference type="Google" id="ProtNLM"/>
    </source>
</evidence>
<reference evidence="5" key="1">
    <citation type="submission" date="2021-01" db="EMBL/GenBank/DDBJ databases">
        <authorList>
            <person name="Kaushik A."/>
        </authorList>
    </citation>
    <scope>NUCLEOTIDE SEQUENCE</scope>
    <source>
        <strain evidence="5">AG6-10EEA</strain>
    </source>
</reference>
<dbReference type="SUPFAM" id="SSF50978">
    <property type="entry name" value="WD40 repeat-like"/>
    <property type="match status" value="2"/>
</dbReference>
<feature type="repeat" description="WD" evidence="3">
    <location>
        <begin position="1218"/>
        <end position="1259"/>
    </location>
</feature>
<dbReference type="PANTHER" id="PTHR44129">
    <property type="entry name" value="WD REPEAT-CONTAINING PROTEIN POP1"/>
    <property type="match status" value="1"/>
</dbReference>
<keyword evidence="2" id="KW-0677">Repeat</keyword>
<dbReference type="PROSITE" id="PS00678">
    <property type="entry name" value="WD_REPEATS_1"/>
    <property type="match status" value="7"/>
</dbReference>
<accession>A0A8H3CFE7</accession>
<dbReference type="EMBL" id="CAJMXA010002548">
    <property type="protein sequence ID" value="CAE6483413.1"/>
    <property type="molecule type" value="Genomic_DNA"/>
</dbReference>
<dbReference type="SMART" id="SM00320">
    <property type="entry name" value="WD40"/>
    <property type="match status" value="14"/>
</dbReference>
<organism evidence="5 6">
    <name type="scientific">Rhizoctonia solani</name>
    <dbReference type="NCBI Taxonomy" id="456999"/>
    <lineage>
        <taxon>Eukaryota</taxon>
        <taxon>Fungi</taxon>
        <taxon>Dikarya</taxon>
        <taxon>Basidiomycota</taxon>
        <taxon>Agaricomycotina</taxon>
        <taxon>Agaricomycetes</taxon>
        <taxon>Cantharellales</taxon>
        <taxon>Ceratobasidiaceae</taxon>
        <taxon>Rhizoctonia</taxon>
    </lineage>
</organism>
<dbReference type="SUPFAM" id="SSF52540">
    <property type="entry name" value="P-loop containing nucleoside triphosphate hydrolases"/>
    <property type="match status" value="1"/>
</dbReference>
<evidence type="ECO:0000313" key="6">
    <source>
        <dbReference type="Proteomes" id="UP000663853"/>
    </source>
</evidence>
<dbReference type="InterPro" id="IPR036322">
    <property type="entry name" value="WD40_repeat_dom_sf"/>
</dbReference>
<feature type="repeat" description="WD" evidence="3">
    <location>
        <begin position="1387"/>
        <end position="1428"/>
    </location>
</feature>
<dbReference type="PROSITE" id="PS50294">
    <property type="entry name" value="WD_REPEATS_REGION"/>
    <property type="match status" value="14"/>
</dbReference>
<dbReference type="InterPro" id="IPR019775">
    <property type="entry name" value="WD40_repeat_CS"/>
</dbReference>
<feature type="repeat" description="WD" evidence="3">
    <location>
        <begin position="855"/>
        <end position="893"/>
    </location>
</feature>
<dbReference type="Gene3D" id="2.130.10.10">
    <property type="entry name" value="YVTN repeat-like/Quinoprotein amine dehydrogenase"/>
    <property type="match status" value="6"/>
</dbReference>
<feature type="repeat" description="WD" evidence="3">
    <location>
        <begin position="1028"/>
        <end position="1069"/>
    </location>
</feature>
<sequence length="1571" mass="172716">MSDPPRPEEPRSSESNMLNDPPAAEAGRFRHWITDVEVSPGNTDPSCKFSARIFVDDELVCNLSWIDHTRPLRWSGLLLCNVSLASKVSLRLCRSFKGKPRYFNFSPLTISEVDEETGESILELPEAAWVVTIKSLTSPMANERFMDERDKLNNTEGIYGRNDPGGVKYWFKAALQFASIVSEVIPECNAKVSFLVYLNAWEFLEKQTEFEETILELLRGFTRIREIVDTVAQASDSVLAIAMGQLEGPITGILALLEDVSVYIYNHYTTNDLVHTTHDEAGANGAYDVEAYLALFEALQREFYTSWSFTATSYEDPTNVVDNGPSEIPQQNIHALVDEPTKRIDPYEILNQLRPMDPSGYDPDQACLEGTREAVLSKIITWTQNRDSSERFMWISGQAGMGKTSIATSLCQRLDNIGALAGTLVMIIDGLDECGDRDSREKLLHKLYDMSRLVSWLKIIITARPLGDIQQYFLNHCPNSPIIQLRDYESSGDIRAYIQGQLGQIARKDHWADNSISQLCTMAQGVFLWAKLAIKYIKGSTLPTMPRLRVILNNQKSPVTDQFDALYTQALITALGDDGDELKNAYLRCIGAVLATSEREPLSIPDLQYFLLVAGQIDQPTLEQILNNLSPLLLVTREGHARFHHASFKDYVTSLSRSGEFFVCLDQYEANPAICCLKVMQQDLRFNICGLETSHLLNSEVPDLKLRIHSHIGSTLKYACIHWIDHFTASPNQVLIDAAKSFFEGPQLMYWIETLSLLGCLDVALTGLSTLTFLGLTQFADWNLIVSSAKDAHRFLLTFYSTIVASTPHLYISALAFAPSTSLTAQRMRPFFPNTISIPKGDNLAWHPCVKSILHPHPIQSLSISFDGLRVATGYPDGSVCIWDLRTGARIRKPLVGHSTSVTCVAFSPNSNFVASSSYDTAILAWDLSGAVGTRYTLTGHSGSVHAIAFSPNTTMVASGSSDKTIRLWDTKTMQPVGQPYTGHSNRISCLALSPDGARLVSGSWDQTIRVWSVDLGGMQLAINPLLITGHSDLVTCVAFSSDGLKIISGSADKAIRMWNTQTGRTIDNHISFARHSDSITSVAFSPGGEVIASSSSDGVIQLWDSTKLVAYSQRFGHSNSVNCVAFSHDGSYVVSGSTDSTTRIWEVSACSKIMTMARIPTAPMDPASIATSPFVGHSDAVYSIALSSDGTCMVSGSGDNTLRPWDTQTGTQIGDLYSGHSDCVNSVAFSPDGAYIVSGSDDETLKRWDTTTRAVINTHQHGDIVNCVAFAPNGEFIAFGSADQNVYLWDPVGWKMIGNAFKGHSSDVLSVAFSPDGVCLASASADRTIMLWDVEIGDLLGKPLSGHTDYVRSVAFSPCGAHIVSGSDDRTVRIWDRKTGSTLQILSGHFSWVQSVAFSPDGSYIASSSSDKTVRLWSSKTGQVEGEPLTGHTDSVFCIAFSSNGRYILSGSMDNTIRSWDLVTSHPTAVHPVGEPASDSATEPPVELPGTFCWPESPYELSAHSRQPGWVTHNQKSLVFWLPAHYQQPDQFLSAQTRVSYQKTLLDYSKFTHGIAWTRVACDSIRRGSE</sequence>
<dbReference type="PRINTS" id="PR00320">
    <property type="entry name" value="GPROTEINBRPT"/>
</dbReference>
<feature type="repeat" description="WD" evidence="3">
    <location>
        <begin position="1115"/>
        <end position="1156"/>
    </location>
</feature>
<dbReference type="Pfam" id="PF00400">
    <property type="entry name" value="WD40"/>
    <property type="match status" value="14"/>
</dbReference>
<dbReference type="InterPro" id="IPR020472">
    <property type="entry name" value="WD40_PAC1"/>
</dbReference>
<evidence type="ECO:0000256" key="3">
    <source>
        <dbReference type="PROSITE-ProRule" id="PRU00221"/>
    </source>
</evidence>
<dbReference type="PROSITE" id="PS50082">
    <property type="entry name" value="WD_REPEATS_2"/>
    <property type="match status" value="14"/>
</dbReference>
<feature type="repeat" description="WD" evidence="3">
    <location>
        <begin position="938"/>
        <end position="979"/>
    </location>
</feature>
<keyword evidence="1 3" id="KW-0853">WD repeat</keyword>
<evidence type="ECO:0000256" key="2">
    <source>
        <dbReference type="ARBA" id="ARBA00022737"/>
    </source>
</evidence>
<feature type="repeat" description="WD" evidence="3">
    <location>
        <begin position="981"/>
        <end position="1015"/>
    </location>
</feature>
<dbReference type="Proteomes" id="UP000663853">
    <property type="component" value="Unassembled WGS sequence"/>
</dbReference>
<comment type="caution">
    <text evidence="5">The sequence shown here is derived from an EMBL/GenBank/DDBJ whole genome shotgun (WGS) entry which is preliminary data.</text>
</comment>
<feature type="repeat" description="WD" evidence="3">
    <location>
        <begin position="1073"/>
        <end position="1105"/>
    </location>
</feature>
<proteinExistence type="predicted"/>
<feature type="region of interest" description="Disordered" evidence="4">
    <location>
        <begin position="1"/>
        <end position="23"/>
    </location>
</feature>
<dbReference type="InterPro" id="IPR027417">
    <property type="entry name" value="P-loop_NTPase"/>
</dbReference>
<dbReference type="CDD" id="cd00200">
    <property type="entry name" value="WD40"/>
    <property type="match status" value="2"/>
</dbReference>
<dbReference type="InterPro" id="IPR015943">
    <property type="entry name" value="WD40/YVTN_repeat-like_dom_sf"/>
</dbReference>
<evidence type="ECO:0000256" key="1">
    <source>
        <dbReference type="ARBA" id="ARBA00022574"/>
    </source>
</evidence>
<gene>
    <name evidence="5" type="ORF">RDB_LOCUS92487</name>
</gene>
<dbReference type="InterPro" id="IPR050349">
    <property type="entry name" value="WD_LIS1/nudF_dynein_reg"/>
</dbReference>
<feature type="compositionally biased region" description="Basic and acidic residues" evidence="4">
    <location>
        <begin position="1"/>
        <end position="12"/>
    </location>
</feature>
<feature type="repeat" description="WD" evidence="3">
    <location>
        <begin position="1302"/>
        <end position="1343"/>
    </location>
</feature>
<evidence type="ECO:0000256" key="4">
    <source>
        <dbReference type="SAM" id="MobiDB-lite"/>
    </source>
</evidence>
<feature type="repeat" description="WD" evidence="3">
    <location>
        <begin position="1345"/>
        <end position="1386"/>
    </location>
</feature>